<feature type="region of interest" description="Disordered" evidence="1">
    <location>
        <begin position="412"/>
        <end position="434"/>
    </location>
</feature>
<reference evidence="2 3" key="1">
    <citation type="submission" date="2024-07" db="EMBL/GenBank/DDBJ databases">
        <title>Section-level genome sequencing and comparative genomics of Aspergillus sections Usti and Cavernicolus.</title>
        <authorList>
            <consortium name="Lawrence Berkeley National Laboratory"/>
            <person name="Nybo J.L."/>
            <person name="Vesth T.C."/>
            <person name="Theobald S."/>
            <person name="Frisvad J.C."/>
            <person name="Larsen T.O."/>
            <person name="Kjaerboelling I."/>
            <person name="Rothschild-Mancinelli K."/>
            <person name="Lyhne E.K."/>
            <person name="Kogle M.E."/>
            <person name="Barry K."/>
            <person name="Clum A."/>
            <person name="Na H."/>
            <person name="Ledsgaard L."/>
            <person name="Lin J."/>
            <person name="Lipzen A."/>
            <person name="Kuo A."/>
            <person name="Riley R."/>
            <person name="Mondo S."/>
            <person name="Labutti K."/>
            <person name="Haridas S."/>
            <person name="Pangalinan J."/>
            <person name="Salamov A.A."/>
            <person name="Simmons B.A."/>
            <person name="Magnuson J.K."/>
            <person name="Chen J."/>
            <person name="Drula E."/>
            <person name="Henrissat B."/>
            <person name="Wiebenga A."/>
            <person name="Lubbers R.J."/>
            <person name="Gomes A.C."/>
            <person name="Makela M.R."/>
            <person name="Stajich J."/>
            <person name="Grigoriev I.V."/>
            <person name="Mortensen U.H."/>
            <person name="De Vries R.P."/>
            <person name="Baker S.E."/>
            <person name="Andersen M.R."/>
        </authorList>
    </citation>
    <scope>NUCLEOTIDE SEQUENCE [LARGE SCALE GENOMIC DNA]</scope>
    <source>
        <strain evidence="2 3">CBS 588.65</strain>
    </source>
</reference>
<dbReference type="Proteomes" id="UP001610334">
    <property type="component" value="Unassembled WGS sequence"/>
</dbReference>
<dbReference type="EMBL" id="JBFXLT010000008">
    <property type="protein sequence ID" value="KAL2820112.1"/>
    <property type="molecule type" value="Genomic_DNA"/>
</dbReference>
<protein>
    <submittedName>
        <fullName evidence="2">Uncharacterized protein</fullName>
    </submittedName>
</protein>
<proteinExistence type="predicted"/>
<feature type="compositionally biased region" description="Basic and acidic residues" evidence="1">
    <location>
        <begin position="412"/>
        <end position="428"/>
    </location>
</feature>
<organism evidence="2 3">
    <name type="scientific">Aspergillus granulosus</name>
    <dbReference type="NCBI Taxonomy" id="176169"/>
    <lineage>
        <taxon>Eukaryota</taxon>
        <taxon>Fungi</taxon>
        <taxon>Dikarya</taxon>
        <taxon>Ascomycota</taxon>
        <taxon>Pezizomycotina</taxon>
        <taxon>Eurotiomycetes</taxon>
        <taxon>Eurotiomycetidae</taxon>
        <taxon>Eurotiales</taxon>
        <taxon>Aspergillaceae</taxon>
        <taxon>Aspergillus</taxon>
        <taxon>Aspergillus subgen. Nidulantes</taxon>
    </lineage>
</organism>
<dbReference type="InterPro" id="IPR032675">
    <property type="entry name" value="LRR_dom_sf"/>
</dbReference>
<comment type="caution">
    <text evidence="2">The sequence shown here is derived from an EMBL/GenBank/DDBJ whole genome shotgun (WGS) entry which is preliminary data.</text>
</comment>
<dbReference type="Gene3D" id="3.80.10.10">
    <property type="entry name" value="Ribonuclease Inhibitor"/>
    <property type="match status" value="1"/>
</dbReference>
<evidence type="ECO:0000313" key="2">
    <source>
        <dbReference type="EMBL" id="KAL2820112.1"/>
    </source>
</evidence>
<accession>A0ABR4HXK3</accession>
<sequence length="434" mass="50321">MHRWDYSSGHSPVVKLQAALCLVCRRLYPIALPYLYADLFTQSYLYQSSYLDRKEKAEKSLKLVHGSLKRNPAVWPFCRRLLVHYSEYDNTGEGEDRNPFAFLVADYLTWFTELRSLFFRGVRQERAWELVRRALENCPSLSELVLTSSGDYQLDLARVVDMLSEVPCPQLRVLGVEGISRQHGRLMSQKLQEKAGTATFSTLRTSSFLQLPSVLEDLVRWPKTLEELQIEHTFSACYSYIGLFDNWSLATLQPIFAIHKSTLRRIAVRCINRGGLAGFDLRGFPRLEELKLSSASTTSRWGQYGAEYQFLPNLFAPRLRVFHWDLTLEDQQCQEQLSDFSQEEEGFLREFASTGLRCKASLREIRITFTPETYVHATDELYPWDRMDALDREFKEKGIRVRYNPPSISRDKFLSNQERAREGARVEADAEVDS</sequence>
<evidence type="ECO:0000256" key="1">
    <source>
        <dbReference type="SAM" id="MobiDB-lite"/>
    </source>
</evidence>
<keyword evidence="3" id="KW-1185">Reference proteome</keyword>
<name>A0ABR4HXK3_9EURO</name>
<dbReference type="SUPFAM" id="SSF52047">
    <property type="entry name" value="RNI-like"/>
    <property type="match status" value="1"/>
</dbReference>
<gene>
    <name evidence="2" type="ORF">BJX63DRAFT_381351</name>
</gene>
<evidence type="ECO:0000313" key="3">
    <source>
        <dbReference type="Proteomes" id="UP001610334"/>
    </source>
</evidence>